<accession>A0A4R2KDM4</accession>
<evidence type="ECO:0000313" key="1">
    <source>
        <dbReference type="EMBL" id="TCO70422.1"/>
    </source>
</evidence>
<evidence type="ECO:0000313" key="2">
    <source>
        <dbReference type="Proteomes" id="UP000294919"/>
    </source>
</evidence>
<comment type="caution">
    <text evidence="1">The sequence shown here is derived from an EMBL/GenBank/DDBJ whole genome shotgun (WGS) entry which is preliminary data.</text>
</comment>
<sequence>MAKAKVLKNINTMKSSMQQMIKEILKIISKEEIEKIARDVGFVQRQGKIQAWEFLYLCAFSGLDVSKNTLVAMSANLNSKIATEVSTQAIRGSTSEAVTRGKVAYIKCKNGLQIFRRPFLFLSLPIYPKVIDHSYLNQNYRMD</sequence>
<name>A0A4R2KDM4_9FIRM</name>
<dbReference type="Proteomes" id="UP000294919">
    <property type="component" value="Unassembled WGS sequence"/>
</dbReference>
<protein>
    <submittedName>
        <fullName evidence="1">Uncharacterized protein</fullName>
    </submittedName>
</protein>
<dbReference type="RefSeq" id="WP_132247119.1">
    <property type="nucleotide sequence ID" value="NZ_SLWV01000026.1"/>
</dbReference>
<proteinExistence type="predicted"/>
<gene>
    <name evidence="1" type="ORF">EV214_12642</name>
</gene>
<organism evidence="1 2">
    <name type="scientific">Marinisporobacter balticus</name>
    <dbReference type="NCBI Taxonomy" id="2018667"/>
    <lineage>
        <taxon>Bacteria</taxon>
        <taxon>Bacillati</taxon>
        <taxon>Bacillota</taxon>
        <taxon>Clostridia</taxon>
        <taxon>Peptostreptococcales</taxon>
        <taxon>Thermotaleaceae</taxon>
        <taxon>Marinisporobacter</taxon>
    </lineage>
</organism>
<dbReference type="AlphaFoldDB" id="A0A4R2KDM4"/>
<reference evidence="1 2" key="1">
    <citation type="submission" date="2019-03" db="EMBL/GenBank/DDBJ databases">
        <title>Genomic Encyclopedia of Type Strains, Phase IV (KMG-IV): sequencing the most valuable type-strain genomes for metagenomic binning, comparative biology and taxonomic classification.</title>
        <authorList>
            <person name="Goeker M."/>
        </authorList>
    </citation>
    <scope>NUCLEOTIDE SEQUENCE [LARGE SCALE GENOMIC DNA]</scope>
    <source>
        <strain evidence="1 2">DSM 102940</strain>
    </source>
</reference>
<dbReference type="EMBL" id="SLWV01000026">
    <property type="protein sequence ID" value="TCO70422.1"/>
    <property type="molecule type" value="Genomic_DNA"/>
</dbReference>
<keyword evidence="2" id="KW-1185">Reference proteome</keyword>
<dbReference type="OrthoDB" id="258760at2"/>